<evidence type="ECO:0008006" key="6">
    <source>
        <dbReference type="Google" id="ProtNLM"/>
    </source>
</evidence>
<evidence type="ECO:0000313" key="4">
    <source>
        <dbReference type="EMBL" id="CAB3402357.1"/>
    </source>
</evidence>
<gene>
    <name evidence="4" type="ORF">CBOVIS_LOCUS4982</name>
</gene>
<proteinExistence type="inferred from homology"/>
<dbReference type="InterPro" id="IPR019414">
    <property type="entry name" value="Rtp1_C2"/>
</dbReference>
<dbReference type="SUPFAM" id="SSF48371">
    <property type="entry name" value="ARM repeat"/>
    <property type="match status" value="1"/>
</dbReference>
<comment type="caution">
    <text evidence="4">The sequence shown here is derived from an EMBL/GenBank/DDBJ whole genome shotgun (WGS) entry which is preliminary data.</text>
</comment>
<dbReference type="InterPro" id="IPR011989">
    <property type="entry name" value="ARM-like"/>
</dbReference>
<accession>A0A8S1EJX3</accession>
<dbReference type="EMBL" id="CADEPM010000003">
    <property type="protein sequence ID" value="CAB3402357.1"/>
    <property type="molecule type" value="Genomic_DNA"/>
</dbReference>
<comment type="similarity">
    <text evidence="1">Belongs to the Tango6 family.</text>
</comment>
<protein>
    <recommendedName>
        <fullName evidence="6">RNA polymerase II assembly factor Rtp1 C-terminal domain-containing protein</fullName>
    </recommendedName>
</protein>
<evidence type="ECO:0000313" key="5">
    <source>
        <dbReference type="Proteomes" id="UP000494206"/>
    </source>
</evidence>
<name>A0A8S1EJX3_9PELO</name>
<dbReference type="GO" id="GO:0009306">
    <property type="term" value="P:protein secretion"/>
    <property type="evidence" value="ECO:0007669"/>
    <property type="project" value="TreeGrafter"/>
</dbReference>
<dbReference type="InterPro" id="IPR039600">
    <property type="entry name" value="TANGO6/Rtp1"/>
</dbReference>
<evidence type="ECO:0000259" key="2">
    <source>
        <dbReference type="Pfam" id="PF10304"/>
    </source>
</evidence>
<feature type="domain" description="RNA polymerase II assembly factor Rtp1 C-terminal" evidence="2">
    <location>
        <begin position="905"/>
        <end position="936"/>
    </location>
</feature>
<evidence type="ECO:0000256" key="1">
    <source>
        <dbReference type="ARBA" id="ARBA00005724"/>
    </source>
</evidence>
<dbReference type="AlphaFoldDB" id="A0A8S1EJX3"/>
<dbReference type="Gene3D" id="1.25.10.10">
    <property type="entry name" value="Leucine-rich Repeat Variant"/>
    <property type="match status" value="1"/>
</dbReference>
<dbReference type="Pfam" id="PF10363">
    <property type="entry name" value="RTP1_C1"/>
    <property type="match status" value="1"/>
</dbReference>
<dbReference type="Proteomes" id="UP000494206">
    <property type="component" value="Unassembled WGS sequence"/>
</dbReference>
<evidence type="ECO:0000259" key="3">
    <source>
        <dbReference type="Pfam" id="PF10363"/>
    </source>
</evidence>
<dbReference type="Pfam" id="PF10304">
    <property type="entry name" value="RTP1_C2"/>
    <property type="match status" value="1"/>
</dbReference>
<dbReference type="PANTHER" id="PTHR20959">
    <property type="entry name" value="TRANSPORT AND GOLGI ORGANIZATION PROTEIN 6 FAMILY MEMBER"/>
    <property type="match status" value="1"/>
</dbReference>
<feature type="domain" description="RNA polymerase II assembly factor Rtp1 C-terminal" evidence="3">
    <location>
        <begin position="696"/>
        <end position="810"/>
    </location>
</feature>
<organism evidence="4 5">
    <name type="scientific">Caenorhabditis bovis</name>
    <dbReference type="NCBI Taxonomy" id="2654633"/>
    <lineage>
        <taxon>Eukaryota</taxon>
        <taxon>Metazoa</taxon>
        <taxon>Ecdysozoa</taxon>
        <taxon>Nematoda</taxon>
        <taxon>Chromadorea</taxon>
        <taxon>Rhabditida</taxon>
        <taxon>Rhabditina</taxon>
        <taxon>Rhabditomorpha</taxon>
        <taxon>Rhabditoidea</taxon>
        <taxon>Rhabditidae</taxon>
        <taxon>Peloderinae</taxon>
        <taxon>Caenorhabditis</taxon>
    </lineage>
</organism>
<dbReference type="OrthoDB" id="39591at2759"/>
<dbReference type="InterPro" id="IPR019451">
    <property type="entry name" value="Rtp1_C1"/>
</dbReference>
<dbReference type="InterPro" id="IPR016024">
    <property type="entry name" value="ARM-type_fold"/>
</dbReference>
<sequence length="955" mass="109171">MSLSHIHDGITEDESIASTSKQNASSLNSDARHAYSQVLGKIYNELARCLRSEKDVEEDEYRILSLQNIGIISDSFQFFVLTALLPYFENGVGIGASNRSSFVRSWKLFDGNIKEQRDRLSFAVNVICELFGSNEALRVQLLKKFVDDILCVKFQLESLGVSTFHENLDVILKDCSKDLLISALMGLCRPKIGKIVPPIWLQKSCGAMLSSILVEINGLSYFVAYYADVGGSNWTDNVPVRTSFARQITRVPQSASSSLAYHSTIYRQFKQILAQQDPDDPESKKIAKLLASFVGEMGEKYKRNANLVVFDDLLRFWEILNEKRNELTSRIEQIDLPDNFETSLNILFMLSELDETNVMISPRFLNLTATFLDIYDESEDMDEGIMKKLQKILKFSLKNVSNKGSLIYCYIMNPSRHVRILKPIKSKLIEEIGEEKKSRKTEDVKLVVEGIEEADLGVARRLESASMIIQKYFFDESCKIFLEILAEGVNDWFSLSLSKESDQYSPRFVDDLNNKDRSRNDAHAHLVVGFCFEQIVEIMSGGKGFENSSDQLVLLLRIVQTILIRTAEKFENFKIKSEKFDLFKVSHEDLSAIEIMTETCKMCIGLIGGVLFAANMYPNLMEELEKTLKCVETFTKSSQKCCEFDEFGEDLAKVVKDARDLLDIMNYDVKEEPEKANIQSKPSTSKGTTDEIGEILRCLRDEYEESAMKGATLIQISRIFRSNQSEKAKKLLEHEIFSIVSDLIMDRDSYVYLAAINCLCEIACYDRKYLQEIINLYFAMNQKEKTCEDDTIRRGRMGEALGKVFRIFGEVSILYLDEIARMFTQTMREDEEIIRASCCCALGDIIVACRGRGIEKYLDEMLYTLETVILADKSCLVRRAAVDLVRQCIRSCSTDVLQIMGGRLRDIRRKVTTLWKYDRDEVVRLHAQLCIEELNAAIIDIFEEESSHYCRQIKI</sequence>
<reference evidence="4 5" key="1">
    <citation type="submission" date="2020-04" db="EMBL/GenBank/DDBJ databases">
        <authorList>
            <person name="Laetsch R D."/>
            <person name="Stevens L."/>
            <person name="Kumar S."/>
            <person name="Blaxter L. M."/>
        </authorList>
    </citation>
    <scope>NUCLEOTIDE SEQUENCE [LARGE SCALE GENOMIC DNA]</scope>
</reference>
<dbReference type="PANTHER" id="PTHR20959:SF1">
    <property type="entry name" value="TRANSPORT AND GOLGI ORGANIZATION PROTEIN 6 HOMOLOG"/>
    <property type="match status" value="1"/>
</dbReference>
<keyword evidence="5" id="KW-1185">Reference proteome</keyword>